<dbReference type="AlphaFoldDB" id="A0A0P1AUR1"/>
<name>A0A0P1AUR1_PLAHL</name>
<sequence length="52" mass="6019">MAGRWVFPRTKNPRRFAWSLRLELLDGTQRLRLRTAESAGQLAFLTGTLDFP</sequence>
<protein>
    <submittedName>
        <fullName evidence="1">Uncharacterized protein</fullName>
    </submittedName>
</protein>
<dbReference type="Proteomes" id="UP000054928">
    <property type="component" value="Unassembled WGS sequence"/>
</dbReference>
<proteinExistence type="predicted"/>
<reference evidence="2" key="1">
    <citation type="submission" date="2014-09" db="EMBL/GenBank/DDBJ databases">
        <authorList>
            <person name="Sharma Rahul"/>
            <person name="Thines Marco"/>
        </authorList>
    </citation>
    <scope>NUCLEOTIDE SEQUENCE [LARGE SCALE GENOMIC DNA]</scope>
</reference>
<evidence type="ECO:0000313" key="1">
    <source>
        <dbReference type="EMBL" id="CEG44294.1"/>
    </source>
</evidence>
<dbReference type="EMBL" id="CCYD01001140">
    <property type="protein sequence ID" value="CEG44294.1"/>
    <property type="molecule type" value="Genomic_DNA"/>
</dbReference>
<evidence type="ECO:0000313" key="2">
    <source>
        <dbReference type="Proteomes" id="UP000054928"/>
    </source>
</evidence>
<dbReference type="RefSeq" id="XP_024580663.1">
    <property type="nucleotide sequence ID" value="XM_024730380.1"/>
</dbReference>
<dbReference type="GeneID" id="36395636"/>
<organism evidence="1 2">
    <name type="scientific">Plasmopara halstedii</name>
    <name type="common">Downy mildew of sunflower</name>
    <dbReference type="NCBI Taxonomy" id="4781"/>
    <lineage>
        <taxon>Eukaryota</taxon>
        <taxon>Sar</taxon>
        <taxon>Stramenopiles</taxon>
        <taxon>Oomycota</taxon>
        <taxon>Peronosporomycetes</taxon>
        <taxon>Peronosporales</taxon>
        <taxon>Peronosporaceae</taxon>
        <taxon>Plasmopara</taxon>
    </lineage>
</organism>
<keyword evidence="2" id="KW-1185">Reference proteome</keyword>
<accession>A0A0P1AUR1</accession>